<organism evidence="1 2">
    <name type="scientific">Melia azedarach</name>
    <name type="common">Chinaberry tree</name>
    <dbReference type="NCBI Taxonomy" id="155640"/>
    <lineage>
        <taxon>Eukaryota</taxon>
        <taxon>Viridiplantae</taxon>
        <taxon>Streptophyta</taxon>
        <taxon>Embryophyta</taxon>
        <taxon>Tracheophyta</taxon>
        <taxon>Spermatophyta</taxon>
        <taxon>Magnoliopsida</taxon>
        <taxon>eudicotyledons</taxon>
        <taxon>Gunneridae</taxon>
        <taxon>Pentapetalae</taxon>
        <taxon>rosids</taxon>
        <taxon>malvids</taxon>
        <taxon>Sapindales</taxon>
        <taxon>Meliaceae</taxon>
        <taxon>Melia</taxon>
    </lineage>
</organism>
<evidence type="ECO:0000313" key="1">
    <source>
        <dbReference type="EMBL" id="KAJ4709905.1"/>
    </source>
</evidence>
<reference evidence="1 2" key="1">
    <citation type="journal article" date="2023" name="Science">
        <title>Complex scaffold remodeling in plant triterpene biosynthesis.</title>
        <authorList>
            <person name="De La Pena R."/>
            <person name="Hodgson H."/>
            <person name="Liu J.C."/>
            <person name="Stephenson M.J."/>
            <person name="Martin A.C."/>
            <person name="Owen C."/>
            <person name="Harkess A."/>
            <person name="Leebens-Mack J."/>
            <person name="Jimenez L.E."/>
            <person name="Osbourn A."/>
            <person name="Sattely E.S."/>
        </authorList>
    </citation>
    <scope>NUCLEOTIDE SEQUENCE [LARGE SCALE GENOMIC DNA]</scope>
    <source>
        <strain evidence="2">cv. JPN11</strain>
        <tissue evidence="1">Leaf</tissue>
    </source>
</reference>
<gene>
    <name evidence="1" type="ORF">OWV82_016158</name>
</gene>
<accession>A0ACC1XHR8</accession>
<dbReference type="Proteomes" id="UP001164539">
    <property type="component" value="Chromosome 9"/>
</dbReference>
<proteinExistence type="predicted"/>
<name>A0ACC1XHR8_MELAZ</name>
<comment type="caution">
    <text evidence="1">The sequence shown here is derived from an EMBL/GenBank/DDBJ whole genome shotgun (WGS) entry which is preliminary data.</text>
</comment>
<protein>
    <submittedName>
        <fullName evidence="1">Protein DETOXIFICATION</fullName>
    </submittedName>
</protein>
<keyword evidence="2" id="KW-1185">Reference proteome</keyword>
<sequence length="523" mass="57456">MGEKFFAQNFEEFKRKGDLEEHLLHYRQEPALEVNEITLLLEENREKKDVSDGSRNNISLFILELERFGHIAGPLVAVNLSLYFLQTISVMMVGHLGELYLSSTAIAISFCGVTGFSVIYGMSTALETLNGQAYGAQEYQKLGTQTYTALFCLILACLPLSLMWVYMGKILTFLGQDPLISQEAARFTIWLVPALFGYTALQVIVRFFQAQSLIIPLLISSCITFLSHTILCWVLVFKSGLANLGAALSIGLSYWLNVFLLGLYMKYSPTCVNSISPISMEIFRGIGQFFRLAIPSACMTCLEWWAFEFIIILSGLLPNPKLETSVLSVCLATVYTLNTIPDGLSAAASTRVSNEIGAGNPKAAALAVKAVMFLAVSESIIVIATLFASRHIFGYAFSNTKEVVDYVTTMAPLICLSIILDSLKCVLSGVARGCGWQDLGAYVNLATYYLCGIPFAAALGFCLHLKGPGLWIGIQAGALLQTVLLLIITKRTDWEKQVSKAKERIFEGRSSPEDSLLKATEEI</sequence>
<dbReference type="EMBL" id="CM051402">
    <property type="protein sequence ID" value="KAJ4709905.1"/>
    <property type="molecule type" value="Genomic_DNA"/>
</dbReference>
<evidence type="ECO:0000313" key="2">
    <source>
        <dbReference type="Proteomes" id="UP001164539"/>
    </source>
</evidence>